<comment type="caution">
    <text evidence="6">The sequence shown here is derived from an EMBL/GenBank/DDBJ whole genome shotgun (WGS) entry which is preliminary data.</text>
</comment>
<evidence type="ECO:0000256" key="4">
    <source>
        <dbReference type="SAM" id="MobiDB-lite"/>
    </source>
</evidence>
<dbReference type="InterPro" id="IPR045097">
    <property type="entry name" value="Thymidate_synth/dCMP_Mease"/>
</dbReference>
<keyword evidence="7" id="KW-1185">Reference proteome</keyword>
<dbReference type="PANTHER" id="PTHR11548:SF2">
    <property type="entry name" value="THYMIDYLATE SYNTHASE"/>
    <property type="match status" value="1"/>
</dbReference>
<dbReference type="CDD" id="cd00351">
    <property type="entry name" value="TS_Pyrimidine_HMase"/>
    <property type="match status" value="1"/>
</dbReference>
<evidence type="ECO:0000256" key="2">
    <source>
        <dbReference type="ARBA" id="ARBA00022603"/>
    </source>
</evidence>
<dbReference type="GO" id="GO:0005829">
    <property type="term" value="C:cytosol"/>
    <property type="evidence" value="ECO:0007669"/>
    <property type="project" value="TreeGrafter"/>
</dbReference>
<evidence type="ECO:0000313" key="6">
    <source>
        <dbReference type="EMBL" id="CAG8812339.1"/>
    </source>
</evidence>
<dbReference type="InterPro" id="IPR023451">
    <property type="entry name" value="Thymidate_synth/dCMP_Mease_dom"/>
</dbReference>
<proteinExistence type="predicted"/>
<organism evidence="6 7">
    <name type="scientific">Dentiscutata erythropus</name>
    <dbReference type="NCBI Taxonomy" id="1348616"/>
    <lineage>
        <taxon>Eukaryota</taxon>
        <taxon>Fungi</taxon>
        <taxon>Fungi incertae sedis</taxon>
        <taxon>Mucoromycota</taxon>
        <taxon>Glomeromycotina</taxon>
        <taxon>Glomeromycetes</taxon>
        <taxon>Diversisporales</taxon>
        <taxon>Gigasporaceae</taxon>
        <taxon>Dentiscutata</taxon>
    </lineage>
</organism>
<protein>
    <recommendedName>
        <fullName evidence="1">thymidylate synthase</fullName>
        <ecNumber evidence="1">2.1.1.45</ecNumber>
    </recommendedName>
</protein>
<dbReference type="EMBL" id="CAJVPY010048684">
    <property type="protein sequence ID" value="CAG8812339.1"/>
    <property type="molecule type" value="Genomic_DNA"/>
</dbReference>
<dbReference type="GO" id="GO:0006231">
    <property type="term" value="P:dTMP biosynthetic process"/>
    <property type="evidence" value="ECO:0007669"/>
    <property type="project" value="InterPro"/>
</dbReference>
<evidence type="ECO:0000256" key="1">
    <source>
        <dbReference type="ARBA" id="ARBA00011947"/>
    </source>
</evidence>
<keyword evidence="2" id="KW-0489">Methyltransferase</keyword>
<feature type="compositionally biased region" description="Polar residues" evidence="4">
    <location>
        <begin position="78"/>
        <end position="98"/>
    </location>
</feature>
<dbReference type="InterPro" id="IPR036926">
    <property type="entry name" value="Thymidate_synth/dCMP_Mease_sf"/>
</dbReference>
<dbReference type="Gene3D" id="3.30.572.10">
    <property type="entry name" value="Thymidylate synthase/dCMP hydroxymethylase domain"/>
    <property type="match status" value="1"/>
</dbReference>
<name>A0A9N9K5L4_9GLOM</name>
<feature type="domain" description="Thymidylate synthase/dCMP hydroxymethylase" evidence="5">
    <location>
        <begin position="169"/>
        <end position="316"/>
    </location>
</feature>
<sequence length="316" mass="36873">DENFLKRFFSNTMVIDLINLDMRNNKDINNCSILEDNIVQKIKILFNASEGSDEGRWINLNLNHFDYDYFDKVEKTQTQESKQNNSQTREYGVPSSSYMNIDDSEEIDDRESIFSNDTLTSQEFSILTKNKKINTSSSELDLDMLNDNLYFSKMKVRKNKSKQVHEEYQYLDLVKNIIKNGESRDDRTGTGTISLFSPGQLRFSLEDGALPLLTTKKVFFRGVVEELLWFISGNTNVKKLQEKNIHFWDQNTSREFLDKQDLGQNKEWDAGPIYGFQWKHFGANYTTCDADYTGQGINQLEYIIDLIKNNPESRRI</sequence>
<dbReference type="PANTHER" id="PTHR11548">
    <property type="entry name" value="THYMIDYLATE SYNTHASE 1"/>
    <property type="match status" value="1"/>
</dbReference>
<evidence type="ECO:0000256" key="3">
    <source>
        <dbReference type="ARBA" id="ARBA00022679"/>
    </source>
</evidence>
<feature type="non-terminal residue" evidence="6">
    <location>
        <position position="1"/>
    </location>
</feature>
<dbReference type="GO" id="GO:0005739">
    <property type="term" value="C:mitochondrion"/>
    <property type="evidence" value="ECO:0007669"/>
    <property type="project" value="TreeGrafter"/>
</dbReference>
<keyword evidence="3" id="KW-0808">Transferase</keyword>
<feature type="non-terminal residue" evidence="6">
    <location>
        <position position="316"/>
    </location>
</feature>
<feature type="region of interest" description="Disordered" evidence="4">
    <location>
        <begin position="77"/>
        <end position="98"/>
    </location>
</feature>
<evidence type="ECO:0000313" key="7">
    <source>
        <dbReference type="Proteomes" id="UP000789405"/>
    </source>
</evidence>
<accession>A0A9N9K5L4</accession>
<dbReference type="InterPro" id="IPR000398">
    <property type="entry name" value="Thymidylate_synthase"/>
</dbReference>
<dbReference type="Proteomes" id="UP000789405">
    <property type="component" value="Unassembled WGS sequence"/>
</dbReference>
<dbReference type="NCBIfam" id="TIGR03284">
    <property type="entry name" value="thym_sym"/>
    <property type="match status" value="1"/>
</dbReference>
<gene>
    <name evidence="6" type="ORF">DERYTH_LOCUS25606</name>
</gene>
<dbReference type="Pfam" id="PF00303">
    <property type="entry name" value="Thymidylat_synt"/>
    <property type="match status" value="1"/>
</dbReference>
<evidence type="ECO:0000259" key="5">
    <source>
        <dbReference type="Pfam" id="PF00303"/>
    </source>
</evidence>
<dbReference type="SUPFAM" id="SSF55831">
    <property type="entry name" value="Thymidylate synthase/dCMP hydroxymethylase"/>
    <property type="match status" value="1"/>
</dbReference>
<dbReference type="AlphaFoldDB" id="A0A9N9K5L4"/>
<dbReference type="OrthoDB" id="766at2759"/>
<dbReference type="PRINTS" id="PR00108">
    <property type="entry name" value="THYMDSNTHASE"/>
</dbReference>
<dbReference type="GO" id="GO:0004799">
    <property type="term" value="F:thymidylate synthase activity"/>
    <property type="evidence" value="ECO:0007669"/>
    <property type="project" value="UniProtKB-EC"/>
</dbReference>
<reference evidence="6" key="1">
    <citation type="submission" date="2021-06" db="EMBL/GenBank/DDBJ databases">
        <authorList>
            <person name="Kallberg Y."/>
            <person name="Tangrot J."/>
            <person name="Rosling A."/>
        </authorList>
    </citation>
    <scope>NUCLEOTIDE SEQUENCE</scope>
    <source>
        <strain evidence="6">MA453B</strain>
    </source>
</reference>
<dbReference type="GO" id="GO:0032259">
    <property type="term" value="P:methylation"/>
    <property type="evidence" value="ECO:0007669"/>
    <property type="project" value="UniProtKB-KW"/>
</dbReference>
<dbReference type="EC" id="2.1.1.45" evidence="1"/>